<keyword evidence="10 14" id="KW-1133">Transmembrane helix</keyword>
<protein>
    <recommendedName>
        <fullName evidence="3">RING-type E3 ubiquitin transferase</fullName>
        <ecNumber evidence="3">2.3.2.27</ecNumber>
    </recommendedName>
</protein>
<dbReference type="GO" id="GO:0006511">
    <property type="term" value="P:ubiquitin-dependent protein catabolic process"/>
    <property type="evidence" value="ECO:0007669"/>
    <property type="project" value="TreeGrafter"/>
</dbReference>
<evidence type="ECO:0000256" key="5">
    <source>
        <dbReference type="ARBA" id="ARBA00022692"/>
    </source>
</evidence>
<keyword evidence="5 14" id="KW-0812">Transmembrane</keyword>
<reference evidence="16 17" key="1">
    <citation type="submission" date="2024-01" db="EMBL/GenBank/DDBJ databases">
        <title>Genome assemblies of Stephania.</title>
        <authorList>
            <person name="Yang L."/>
        </authorList>
    </citation>
    <scope>NUCLEOTIDE SEQUENCE [LARGE SCALE GENOMIC DNA]</scope>
    <source>
        <strain evidence="16">QJT</strain>
        <tissue evidence="16">Leaf</tissue>
    </source>
</reference>
<evidence type="ECO:0000256" key="7">
    <source>
        <dbReference type="ARBA" id="ARBA00022771"/>
    </source>
</evidence>
<feature type="transmembrane region" description="Helical" evidence="14">
    <location>
        <begin position="178"/>
        <end position="195"/>
    </location>
</feature>
<evidence type="ECO:0000256" key="8">
    <source>
        <dbReference type="ARBA" id="ARBA00022786"/>
    </source>
</evidence>
<dbReference type="AlphaFoldDB" id="A0AAP0EKY1"/>
<comment type="catalytic activity">
    <reaction evidence="1">
        <text>S-ubiquitinyl-[E2 ubiquitin-conjugating enzyme]-L-cysteine + [acceptor protein]-L-lysine = [E2 ubiquitin-conjugating enzyme]-L-cysteine + N(6)-ubiquitinyl-[acceptor protein]-L-lysine.</text>
        <dbReference type="EC" id="2.3.2.27"/>
    </reaction>
</comment>
<keyword evidence="4" id="KW-0808">Transferase</keyword>
<evidence type="ECO:0000256" key="13">
    <source>
        <dbReference type="SAM" id="MobiDB-lite"/>
    </source>
</evidence>
<feature type="transmembrane region" description="Helical" evidence="14">
    <location>
        <begin position="234"/>
        <end position="252"/>
    </location>
</feature>
<dbReference type="GO" id="GO:0061630">
    <property type="term" value="F:ubiquitin protein ligase activity"/>
    <property type="evidence" value="ECO:0007669"/>
    <property type="project" value="UniProtKB-EC"/>
</dbReference>
<dbReference type="EC" id="2.3.2.27" evidence="3"/>
<dbReference type="PANTHER" id="PTHR45977">
    <property type="entry name" value="TARGET OF ERK KINASE MPK-1"/>
    <property type="match status" value="1"/>
</dbReference>
<comment type="subcellular location">
    <subcellularLocation>
        <location evidence="2">Membrane</location>
        <topology evidence="2">Multi-pass membrane protein</topology>
    </subcellularLocation>
</comment>
<evidence type="ECO:0000256" key="12">
    <source>
        <dbReference type="PROSITE-ProRule" id="PRU00175"/>
    </source>
</evidence>
<dbReference type="Gene3D" id="3.30.40.10">
    <property type="entry name" value="Zinc/RING finger domain, C3HC4 (zinc finger)"/>
    <property type="match status" value="1"/>
</dbReference>
<evidence type="ECO:0000256" key="2">
    <source>
        <dbReference type="ARBA" id="ARBA00004141"/>
    </source>
</evidence>
<evidence type="ECO:0000256" key="3">
    <source>
        <dbReference type="ARBA" id="ARBA00012483"/>
    </source>
</evidence>
<dbReference type="CDD" id="cd16454">
    <property type="entry name" value="RING-H2_PA-TM-RING"/>
    <property type="match status" value="1"/>
</dbReference>
<dbReference type="PANTHER" id="PTHR45977:SF11">
    <property type="entry name" value="E3 UBIQUITIN PROTEIN LIGASE RIE1"/>
    <property type="match status" value="1"/>
</dbReference>
<evidence type="ECO:0000256" key="6">
    <source>
        <dbReference type="ARBA" id="ARBA00022723"/>
    </source>
</evidence>
<evidence type="ECO:0000256" key="1">
    <source>
        <dbReference type="ARBA" id="ARBA00000900"/>
    </source>
</evidence>
<dbReference type="GO" id="GO:0016567">
    <property type="term" value="P:protein ubiquitination"/>
    <property type="evidence" value="ECO:0007669"/>
    <property type="project" value="TreeGrafter"/>
</dbReference>
<proteinExistence type="predicted"/>
<dbReference type="GO" id="GO:0000325">
    <property type="term" value="C:plant-type vacuole"/>
    <property type="evidence" value="ECO:0007669"/>
    <property type="project" value="TreeGrafter"/>
</dbReference>
<keyword evidence="11 14" id="KW-0472">Membrane</keyword>
<evidence type="ECO:0000256" key="9">
    <source>
        <dbReference type="ARBA" id="ARBA00022833"/>
    </source>
</evidence>
<keyword evidence="6" id="KW-0479">Metal-binding</keyword>
<dbReference type="InterPro" id="IPR013083">
    <property type="entry name" value="Znf_RING/FYVE/PHD"/>
</dbReference>
<comment type="caution">
    <text evidence="16">The sequence shown here is derived from an EMBL/GenBank/DDBJ whole genome shotgun (WGS) entry which is preliminary data.</text>
</comment>
<evidence type="ECO:0000256" key="10">
    <source>
        <dbReference type="ARBA" id="ARBA00022989"/>
    </source>
</evidence>
<feature type="transmembrane region" description="Helical" evidence="14">
    <location>
        <begin position="73"/>
        <end position="92"/>
    </location>
</feature>
<evidence type="ECO:0000256" key="14">
    <source>
        <dbReference type="SAM" id="Phobius"/>
    </source>
</evidence>
<evidence type="ECO:0000256" key="4">
    <source>
        <dbReference type="ARBA" id="ARBA00022679"/>
    </source>
</evidence>
<keyword evidence="8" id="KW-0833">Ubl conjugation pathway</keyword>
<dbReference type="Pfam" id="PF13639">
    <property type="entry name" value="zf-RING_2"/>
    <property type="match status" value="1"/>
</dbReference>
<dbReference type="InterPro" id="IPR001841">
    <property type="entry name" value="Znf_RING"/>
</dbReference>
<feature type="transmembrane region" description="Helical" evidence="14">
    <location>
        <begin position="104"/>
        <end position="123"/>
    </location>
</feature>
<name>A0AAP0EKY1_9MAGN</name>
<keyword evidence="17" id="KW-1185">Reference proteome</keyword>
<dbReference type="SMART" id="SM00184">
    <property type="entry name" value="RING"/>
    <property type="match status" value="1"/>
</dbReference>
<dbReference type="Proteomes" id="UP001417504">
    <property type="component" value="Unassembled WGS sequence"/>
</dbReference>
<gene>
    <name evidence="16" type="ORF">Sjap_024625</name>
</gene>
<evidence type="ECO:0000313" key="16">
    <source>
        <dbReference type="EMBL" id="KAK9091448.1"/>
    </source>
</evidence>
<dbReference type="GO" id="GO:0008270">
    <property type="term" value="F:zinc ion binding"/>
    <property type="evidence" value="ECO:0007669"/>
    <property type="project" value="UniProtKB-KW"/>
</dbReference>
<feature type="domain" description="RING-type" evidence="15">
    <location>
        <begin position="304"/>
        <end position="345"/>
    </location>
</feature>
<feature type="compositionally biased region" description="Acidic residues" evidence="13">
    <location>
        <begin position="147"/>
        <end position="156"/>
    </location>
</feature>
<dbReference type="EMBL" id="JBBNAE010000010">
    <property type="protein sequence ID" value="KAK9091448.1"/>
    <property type="molecule type" value="Genomic_DNA"/>
</dbReference>
<keyword evidence="7 12" id="KW-0863">Zinc-finger</keyword>
<dbReference type="PROSITE" id="PS50089">
    <property type="entry name" value="ZF_RING_2"/>
    <property type="match status" value="1"/>
</dbReference>
<sequence>MAEPSSVVVVSGDDFDSSLPLLRSSSVNGDRTSTLARLLNRATGRRGASSLVRETAAMQLEERRADWGFSKPVVALDIAWNLAFAVVSVVVLASSLREEPNTPIRVWICGYTLQCVVHVVFVWSEYRRRRRRGVGASDDGGRGSDSEGNDSEDEGGDGGGGYGRIRSRSTFAKRCESINTLASFLWWIVGFYWVISGGEVLEQNAPHLYWLSVVFLAFDVFFAIFCVALACMIGIALCCCLPCIIAILYAVAGQEGATESDISILPRYKYNVQGNDEKPSTGLMVPIGGEYADQRMLLPEDAECCICLSSYDDGSELHALPCGHHFHAPCIVKWLKINASCPLCKYNILKGSNSQV</sequence>
<organism evidence="16 17">
    <name type="scientific">Stephania japonica</name>
    <dbReference type="NCBI Taxonomy" id="461633"/>
    <lineage>
        <taxon>Eukaryota</taxon>
        <taxon>Viridiplantae</taxon>
        <taxon>Streptophyta</taxon>
        <taxon>Embryophyta</taxon>
        <taxon>Tracheophyta</taxon>
        <taxon>Spermatophyta</taxon>
        <taxon>Magnoliopsida</taxon>
        <taxon>Ranunculales</taxon>
        <taxon>Menispermaceae</taxon>
        <taxon>Menispermoideae</taxon>
        <taxon>Cissampelideae</taxon>
        <taxon>Stephania</taxon>
    </lineage>
</organism>
<dbReference type="SUPFAM" id="SSF57850">
    <property type="entry name" value="RING/U-box"/>
    <property type="match status" value="1"/>
</dbReference>
<dbReference type="GO" id="GO:0016020">
    <property type="term" value="C:membrane"/>
    <property type="evidence" value="ECO:0007669"/>
    <property type="project" value="UniProtKB-SubCell"/>
</dbReference>
<evidence type="ECO:0000313" key="17">
    <source>
        <dbReference type="Proteomes" id="UP001417504"/>
    </source>
</evidence>
<evidence type="ECO:0000259" key="15">
    <source>
        <dbReference type="PROSITE" id="PS50089"/>
    </source>
</evidence>
<keyword evidence="9" id="KW-0862">Zinc</keyword>
<accession>A0AAP0EKY1</accession>
<feature type="region of interest" description="Disordered" evidence="13">
    <location>
        <begin position="133"/>
        <end position="161"/>
    </location>
</feature>
<feature type="transmembrane region" description="Helical" evidence="14">
    <location>
        <begin position="207"/>
        <end position="227"/>
    </location>
</feature>
<evidence type="ECO:0000256" key="11">
    <source>
        <dbReference type="ARBA" id="ARBA00023136"/>
    </source>
</evidence>